<evidence type="ECO:0000313" key="1">
    <source>
        <dbReference type="EMBL" id="MDR7294929.1"/>
    </source>
</evidence>
<sequence>MADGEQRLSEFLQAERVLAEANHQRLAALYDRPFETLSKDQVAITGADGWQFISNGSNHWEQQYLGQLRLAPPAIAEWQQVFERRLAASSAIGARFAHLVVPEKQSIFPEARWPNGVAVVGERPVQQLMAAVPQGLVYPLEQLRAESWRAELAFRGNSHWCASGSWFGFAALMARVWPERRFDFTHVPLGRAWWRHDLLLKYIDEVCHESVISITRRAPPVYDNRLLATTGGHVGNHFVLQNPAAPYQEAVVVFGDSYSYDIGFADLLAAFFGQVHFVWNSMIDFRYCQGVKASLVLVQSAERYLVRPHPLDLMPL</sequence>
<comment type="caution">
    <text evidence="1">The sequence shown here is derived from an EMBL/GenBank/DDBJ whole genome shotgun (WGS) entry which is preliminary data.</text>
</comment>
<name>A0ABU1Z2T9_9BURK</name>
<dbReference type="RefSeq" id="WP_310340735.1">
    <property type="nucleotide sequence ID" value="NZ_JAVDXQ010000001.1"/>
</dbReference>
<evidence type="ECO:0008006" key="3">
    <source>
        <dbReference type="Google" id="ProtNLM"/>
    </source>
</evidence>
<evidence type="ECO:0000313" key="2">
    <source>
        <dbReference type="Proteomes" id="UP001180536"/>
    </source>
</evidence>
<protein>
    <recommendedName>
        <fullName evidence="3">AlgX/AlgJ SGNH hydrolase-like domain-containing protein</fullName>
    </recommendedName>
</protein>
<keyword evidence="2" id="KW-1185">Reference proteome</keyword>
<proteinExistence type="predicted"/>
<dbReference type="Proteomes" id="UP001180536">
    <property type="component" value="Unassembled WGS sequence"/>
</dbReference>
<reference evidence="1 2" key="1">
    <citation type="submission" date="2023-07" db="EMBL/GenBank/DDBJ databases">
        <title>Sorghum-associated microbial communities from plants grown in Nebraska, USA.</title>
        <authorList>
            <person name="Schachtman D."/>
        </authorList>
    </citation>
    <scope>NUCLEOTIDE SEQUENCE [LARGE SCALE GENOMIC DNA]</scope>
    <source>
        <strain evidence="1 2">BE310</strain>
    </source>
</reference>
<gene>
    <name evidence="1" type="ORF">J2X16_000250</name>
</gene>
<organism evidence="1 2">
    <name type="scientific">Pelomonas aquatica</name>
    <dbReference type="NCBI Taxonomy" id="431058"/>
    <lineage>
        <taxon>Bacteria</taxon>
        <taxon>Pseudomonadati</taxon>
        <taxon>Pseudomonadota</taxon>
        <taxon>Betaproteobacteria</taxon>
        <taxon>Burkholderiales</taxon>
        <taxon>Sphaerotilaceae</taxon>
        <taxon>Roseateles</taxon>
    </lineage>
</organism>
<accession>A0ABU1Z2T9</accession>
<dbReference type="EMBL" id="JAVDXQ010000001">
    <property type="protein sequence ID" value="MDR7294929.1"/>
    <property type="molecule type" value="Genomic_DNA"/>
</dbReference>